<dbReference type="InterPro" id="IPR001547">
    <property type="entry name" value="Glyco_hydro_5"/>
</dbReference>
<evidence type="ECO:0000313" key="6">
    <source>
        <dbReference type="EMBL" id="KTA98011.1"/>
    </source>
</evidence>
<comment type="similarity">
    <text evidence="1">Belongs to the glycosyl hydrolase 5 (cellulase A) family.</text>
</comment>
<evidence type="ECO:0000259" key="5">
    <source>
        <dbReference type="Pfam" id="PF18564"/>
    </source>
</evidence>
<evidence type="ECO:0000256" key="3">
    <source>
        <dbReference type="ARBA" id="ARBA00023295"/>
    </source>
</evidence>
<dbReference type="VEuPathDB" id="FungiDB:GVI51_L09471"/>
<dbReference type="PANTHER" id="PTHR31308:SF5">
    <property type="entry name" value="ERGOSTERYL-BETA-GLUCOSIDASE"/>
    <property type="match status" value="1"/>
</dbReference>
<dbReference type="GO" id="GO:0050295">
    <property type="term" value="F:steryl-beta-glucosidase activity"/>
    <property type="evidence" value="ECO:0007669"/>
    <property type="project" value="EnsemblFungi"/>
</dbReference>
<organism evidence="6 8">
    <name type="scientific">Candida glabrata</name>
    <name type="common">Yeast</name>
    <name type="synonym">Torulopsis glabrata</name>
    <dbReference type="NCBI Taxonomy" id="5478"/>
    <lineage>
        <taxon>Eukaryota</taxon>
        <taxon>Fungi</taxon>
        <taxon>Dikarya</taxon>
        <taxon>Ascomycota</taxon>
        <taxon>Saccharomycotina</taxon>
        <taxon>Saccharomycetes</taxon>
        <taxon>Saccharomycetales</taxon>
        <taxon>Saccharomycetaceae</taxon>
        <taxon>Nakaseomyces</taxon>
    </lineage>
</organism>
<feature type="domain" description="Glycoside hydrolase family 5" evidence="4">
    <location>
        <begin position="62"/>
        <end position="126"/>
    </location>
</feature>
<keyword evidence="2 6" id="KW-0378">Hydrolase</keyword>
<dbReference type="EMBL" id="LLZZ01000154">
    <property type="protein sequence ID" value="KTA98011.1"/>
    <property type="molecule type" value="Genomic_DNA"/>
</dbReference>
<evidence type="ECO:0000313" key="8">
    <source>
        <dbReference type="Proteomes" id="UP000054886"/>
    </source>
</evidence>
<dbReference type="GO" id="GO:1904462">
    <property type="term" value="P:ergosteryl 3-beta-D-glucoside catabolic process"/>
    <property type="evidence" value="ECO:0007669"/>
    <property type="project" value="EnsemblFungi"/>
</dbReference>
<dbReference type="InterPro" id="IPR013780">
    <property type="entry name" value="Glyco_hydro_b"/>
</dbReference>
<dbReference type="GO" id="GO:0005829">
    <property type="term" value="C:cytosol"/>
    <property type="evidence" value="ECO:0007669"/>
    <property type="project" value="EnsemblFungi"/>
</dbReference>
<feature type="domain" description="Glycoside hydrolase family 5 C-terminal" evidence="5">
    <location>
        <begin position="629"/>
        <end position="710"/>
    </location>
</feature>
<dbReference type="GO" id="GO:0000272">
    <property type="term" value="P:polysaccharide catabolic process"/>
    <property type="evidence" value="ECO:0007669"/>
    <property type="project" value="InterPro"/>
</dbReference>
<sequence>MDRITIKDGQFYDSRGRVIQLRGVNFDPSVKTPYGIRSADRIDFETVDDVSFVGHPVPLPEVEDHINRLKSLGFNMIRFPITWESLEHKGPREYDYQYMDYLINVLSKIEEIGGIYVYLDPHQDVWSRASGGSGAPIWTLYSAGFNPSRFYETHAAILHSDYVNQHSKEEFVENPYPKMLWTTNYYKLACQTMFTLFFAGNIFAPKCEINGQNLQSYLQDHFIDAFIELYERIIEKAPHLIQNNCVIGIETINEPNEGLIGTPDIGEVPESRLLRLGGTPSAFQSFILGEGYETEVDMYKITSFGPKKYGKRVLNQKHENCWLTGEERDRIDKLYGWHRNDEWKAHTCIWRLHEVWEIDHESGNPKILKPKYFCEQDDIPKTIDDRYFIEVFFRDYYINFFKKIRKLSQELIVILQAPVFRMPPSIKGTNLVDDRVACAGHFYDGYTIMFKKWSGLFTIDTYGMVCKKYSNPVSSLALGTNNVKNCIKQQLYEMQIDAQKNLGLIPMIFTEIGAPYDLDDKKAYSTGDYTSQISAIDALGHALEGNNFSFSMWCYNHENNTKWGDNWNNEDFSVWSNEKHKKDNIEVKMLSGNMPNSVKLMKETEAIRFGLPVDKLDLCGFRALDSLLRPFPISIDGEFLTAEFNHKKKTYHLEIKTKNINNETKIFVPRYHFELECCVISTTSGEIHYDPDHQIIAWKSASVGKNTLRISKRNKSACVIC</sequence>
<dbReference type="Gene3D" id="2.60.40.1180">
    <property type="entry name" value="Golgi alpha-mannosidase II"/>
    <property type="match status" value="1"/>
</dbReference>
<dbReference type="InterPro" id="IPR052066">
    <property type="entry name" value="Glycosphingolipid_Hydrolases"/>
</dbReference>
<dbReference type="VEuPathDB" id="FungiDB:GWK60_L13497"/>
<dbReference type="InterPro" id="IPR018087">
    <property type="entry name" value="Glyco_hydro_5_CS"/>
</dbReference>
<evidence type="ECO:0000313" key="7">
    <source>
        <dbReference type="EMBL" id="KTB12949.1"/>
    </source>
</evidence>
<accession>A0A0W0D4M8</accession>
<dbReference type="VEuPathDB" id="FungiDB:CAGL0L09493g"/>
<name>A0A0W0D4M8_CANGB</name>
<gene>
    <name evidence="6" type="ORF">AO440_005221</name>
    <name evidence="7" type="ORF">AO440_005784</name>
</gene>
<evidence type="ECO:0000259" key="4">
    <source>
        <dbReference type="Pfam" id="PF00150"/>
    </source>
</evidence>
<dbReference type="FunFam" id="3.20.20.80:FF:000174">
    <property type="entry name" value="YIR007W-like protein"/>
    <property type="match status" value="1"/>
</dbReference>
<dbReference type="EMBL" id="LLZZ01000014">
    <property type="protein sequence ID" value="KTB12949.1"/>
    <property type="molecule type" value="Genomic_DNA"/>
</dbReference>
<dbReference type="Pfam" id="PF00150">
    <property type="entry name" value="Cellulase"/>
    <property type="match status" value="1"/>
</dbReference>
<dbReference type="InterPro" id="IPR017853">
    <property type="entry name" value="GH"/>
</dbReference>
<protein>
    <submittedName>
        <fullName evidence="6">Putative glycosyl hydrolase</fullName>
    </submittedName>
</protein>
<proteinExistence type="inferred from homology"/>
<dbReference type="PROSITE" id="PS00659">
    <property type="entry name" value="GLYCOSYL_HYDROL_F5"/>
    <property type="match status" value="1"/>
</dbReference>
<comment type="caution">
    <text evidence="6">The sequence shown here is derived from an EMBL/GenBank/DDBJ whole genome shotgun (WGS) entry which is preliminary data.</text>
</comment>
<evidence type="ECO:0000256" key="2">
    <source>
        <dbReference type="ARBA" id="ARBA00022801"/>
    </source>
</evidence>
<dbReference type="Proteomes" id="UP000054886">
    <property type="component" value="Unassembled WGS sequence"/>
</dbReference>
<evidence type="ECO:0000256" key="1">
    <source>
        <dbReference type="ARBA" id="ARBA00005641"/>
    </source>
</evidence>
<dbReference type="InterPro" id="IPR041036">
    <property type="entry name" value="GH5_C"/>
</dbReference>
<dbReference type="PANTHER" id="PTHR31308">
    <property type="match status" value="1"/>
</dbReference>
<dbReference type="VEuPathDB" id="FungiDB:B1J91_L09493g"/>
<dbReference type="Gene3D" id="3.20.20.80">
    <property type="entry name" value="Glycosidases"/>
    <property type="match status" value="2"/>
</dbReference>
<keyword evidence="3" id="KW-0326">Glycosidase</keyword>
<dbReference type="Pfam" id="PF18564">
    <property type="entry name" value="Glyco_hydro_5_C"/>
    <property type="match status" value="1"/>
</dbReference>
<dbReference type="AlphaFoldDB" id="A0A0W0D4M8"/>
<reference evidence="6 8" key="1">
    <citation type="submission" date="2015-10" db="EMBL/GenBank/DDBJ databases">
        <title>Draft genomes sequences of Candida glabrata isolates 1A, 1B, 2A, 2B, 3A and 3B.</title>
        <authorList>
            <person name="Haavelsrud O.E."/>
            <person name="Gaustad P."/>
        </authorList>
    </citation>
    <scope>NUCLEOTIDE SEQUENCE [LARGE SCALE GENOMIC DNA]</scope>
    <source>
        <strain evidence="6">910700640</strain>
    </source>
</reference>
<dbReference type="SUPFAM" id="SSF51445">
    <property type="entry name" value="(Trans)glycosidases"/>
    <property type="match status" value="1"/>
</dbReference>